<keyword evidence="1" id="KW-0732">Signal</keyword>
<dbReference type="Proteomes" id="UP001292094">
    <property type="component" value="Unassembled WGS sequence"/>
</dbReference>
<name>A0AAE1PII5_9EUCA</name>
<dbReference type="AlphaFoldDB" id="A0AAE1PII5"/>
<accession>A0AAE1PII5</accession>
<evidence type="ECO:0000313" key="3">
    <source>
        <dbReference type="Proteomes" id="UP001292094"/>
    </source>
</evidence>
<comment type="caution">
    <text evidence="2">The sequence shown here is derived from an EMBL/GenBank/DDBJ whole genome shotgun (WGS) entry which is preliminary data.</text>
</comment>
<protein>
    <recommendedName>
        <fullName evidence="4">Secreted protein</fullName>
    </recommendedName>
</protein>
<evidence type="ECO:0000313" key="2">
    <source>
        <dbReference type="EMBL" id="KAK4309084.1"/>
    </source>
</evidence>
<dbReference type="EMBL" id="JAWZYT010001803">
    <property type="protein sequence ID" value="KAK4309084.1"/>
    <property type="molecule type" value="Genomic_DNA"/>
</dbReference>
<reference evidence="2" key="1">
    <citation type="submission" date="2023-11" db="EMBL/GenBank/DDBJ databases">
        <title>Genome assemblies of two species of porcelain crab, Petrolisthes cinctipes and Petrolisthes manimaculis (Anomura: Porcellanidae).</title>
        <authorList>
            <person name="Angst P."/>
        </authorList>
    </citation>
    <scope>NUCLEOTIDE SEQUENCE</scope>
    <source>
        <strain evidence="2">PB745_02</strain>
        <tissue evidence="2">Gill</tissue>
    </source>
</reference>
<organism evidence="2 3">
    <name type="scientific">Petrolisthes manimaculis</name>
    <dbReference type="NCBI Taxonomy" id="1843537"/>
    <lineage>
        <taxon>Eukaryota</taxon>
        <taxon>Metazoa</taxon>
        <taxon>Ecdysozoa</taxon>
        <taxon>Arthropoda</taxon>
        <taxon>Crustacea</taxon>
        <taxon>Multicrustacea</taxon>
        <taxon>Malacostraca</taxon>
        <taxon>Eumalacostraca</taxon>
        <taxon>Eucarida</taxon>
        <taxon>Decapoda</taxon>
        <taxon>Pleocyemata</taxon>
        <taxon>Anomura</taxon>
        <taxon>Galatheoidea</taxon>
        <taxon>Porcellanidae</taxon>
        <taxon>Petrolisthes</taxon>
    </lineage>
</organism>
<feature type="chain" id="PRO_5042125104" description="Secreted protein" evidence="1">
    <location>
        <begin position="16"/>
        <end position="123"/>
    </location>
</feature>
<feature type="signal peptide" evidence="1">
    <location>
        <begin position="1"/>
        <end position="15"/>
    </location>
</feature>
<gene>
    <name evidence="2" type="ORF">Pmani_019261</name>
</gene>
<keyword evidence="3" id="KW-1185">Reference proteome</keyword>
<sequence>MWMLCAWLWWHGTAGEWSTLRAQAHHSSSPNMEVVPLPLPLPPPPPPHILTLSSYPQALLTHFRKSNCLILRHHCFSLIIFFPAPTPAPLSFLTCLLSARPMMLWLGNILSLWMAPDSACYTC</sequence>
<evidence type="ECO:0008006" key="4">
    <source>
        <dbReference type="Google" id="ProtNLM"/>
    </source>
</evidence>
<proteinExistence type="predicted"/>
<evidence type="ECO:0000256" key="1">
    <source>
        <dbReference type="SAM" id="SignalP"/>
    </source>
</evidence>